<protein>
    <recommendedName>
        <fullName evidence="3">Cytidyltransferase-like domain-containing protein</fullName>
    </recommendedName>
</protein>
<dbReference type="Pfam" id="PF01467">
    <property type="entry name" value="CTP_transf_like"/>
    <property type="match status" value="1"/>
</dbReference>
<evidence type="ECO:0000256" key="2">
    <source>
        <dbReference type="ARBA" id="ARBA00022695"/>
    </source>
</evidence>
<dbReference type="InterPro" id="IPR014729">
    <property type="entry name" value="Rossmann-like_a/b/a_fold"/>
</dbReference>
<dbReference type="InterPro" id="IPR004821">
    <property type="entry name" value="Cyt_trans-like"/>
</dbReference>
<evidence type="ECO:0000313" key="4">
    <source>
        <dbReference type="EMBL" id="KKN60283.1"/>
    </source>
</evidence>
<comment type="caution">
    <text evidence="4">The sequence shown here is derived from an EMBL/GenBank/DDBJ whole genome shotgun (WGS) entry which is preliminary data.</text>
</comment>
<proteinExistence type="predicted"/>
<keyword evidence="1" id="KW-0808">Transferase</keyword>
<dbReference type="NCBIfam" id="TIGR00125">
    <property type="entry name" value="cyt_tran_rel"/>
    <property type="match status" value="1"/>
</dbReference>
<dbReference type="InterPro" id="IPR050385">
    <property type="entry name" value="Archaeal_FAD_synthase"/>
</dbReference>
<evidence type="ECO:0000259" key="3">
    <source>
        <dbReference type="Pfam" id="PF01467"/>
    </source>
</evidence>
<dbReference type="EMBL" id="LAZR01000700">
    <property type="protein sequence ID" value="KKN60283.1"/>
    <property type="molecule type" value="Genomic_DNA"/>
</dbReference>
<dbReference type="PANTHER" id="PTHR43793:SF1">
    <property type="entry name" value="FAD SYNTHASE"/>
    <property type="match status" value="1"/>
</dbReference>
<dbReference type="SUPFAM" id="SSF52374">
    <property type="entry name" value="Nucleotidylyl transferase"/>
    <property type="match status" value="1"/>
</dbReference>
<dbReference type="AlphaFoldDB" id="A0A0F9V348"/>
<dbReference type="Gene3D" id="3.40.50.620">
    <property type="entry name" value="HUPs"/>
    <property type="match status" value="1"/>
</dbReference>
<evidence type="ECO:0000256" key="1">
    <source>
        <dbReference type="ARBA" id="ARBA00022679"/>
    </source>
</evidence>
<gene>
    <name evidence="4" type="ORF">LCGC14_0533330</name>
</gene>
<organism evidence="4">
    <name type="scientific">marine sediment metagenome</name>
    <dbReference type="NCBI Taxonomy" id="412755"/>
    <lineage>
        <taxon>unclassified sequences</taxon>
        <taxon>metagenomes</taxon>
        <taxon>ecological metagenomes</taxon>
    </lineage>
</organism>
<reference evidence="4" key="1">
    <citation type="journal article" date="2015" name="Nature">
        <title>Complex archaea that bridge the gap between prokaryotes and eukaryotes.</title>
        <authorList>
            <person name="Spang A."/>
            <person name="Saw J.H."/>
            <person name="Jorgensen S.L."/>
            <person name="Zaremba-Niedzwiedzka K."/>
            <person name="Martijn J."/>
            <person name="Lind A.E."/>
            <person name="van Eijk R."/>
            <person name="Schleper C."/>
            <person name="Guy L."/>
            <person name="Ettema T.J."/>
        </authorList>
    </citation>
    <scope>NUCLEOTIDE SEQUENCE</scope>
</reference>
<dbReference type="GO" id="GO:0016779">
    <property type="term" value="F:nucleotidyltransferase activity"/>
    <property type="evidence" value="ECO:0007669"/>
    <property type="project" value="UniProtKB-KW"/>
</dbReference>
<name>A0A0F9V348_9ZZZZ</name>
<sequence>MANNIIGLTSGCFDLIHYGHLYYLERCKSLCDWLIVGIDCDSLVRKIKGIDRPIINQFERMKLIMSLNIVDQGFIMQDPSDIIEICKQHNVSKVFKHEGYNKVSHIFGIDDTSARLVIVPDIPELVSTTEIITRIKNGR</sequence>
<keyword evidence="2" id="KW-0548">Nucleotidyltransferase</keyword>
<feature type="domain" description="Cytidyltransferase-like" evidence="3">
    <location>
        <begin position="9"/>
        <end position="96"/>
    </location>
</feature>
<accession>A0A0F9V348</accession>
<dbReference type="PANTHER" id="PTHR43793">
    <property type="entry name" value="FAD SYNTHASE"/>
    <property type="match status" value="1"/>
</dbReference>